<dbReference type="VEuPathDB" id="FungiDB:PV08_01562"/>
<gene>
    <name evidence="2" type="ORF">PV08_01562</name>
</gene>
<feature type="region of interest" description="Disordered" evidence="1">
    <location>
        <begin position="22"/>
        <end position="191"/>
    </location>
</feature>
<feature type="compositionally biased region" description="Basic and acidic residues" evidence="1">
    <location>
        <begin position="92"/>
        <end position="103"/>
    </location>
</feature>
<protein>
    <submittedName>
        <fullName evidence="2">Uncharacterized protein</fullName>
    </submittedName>
</protein>
<dbReference type="OrthoDB" id="4120939at2759"/>
<accession>A0A0D2BPV8</accession>
<evidence type="ECO:0000256" key="1">
    <source>
        <dbReference type="SAM" id="MobiDB-lite"/>
    </source>
</evidence>
<reference evidence="2 3" key="1">
    <citation type="submission" date="2015-01" db="EMBL/GenBank/DDBJ databases">
        <title>The Genome Sequence of Exophiala spinifera CBS89968.</title>
        <authorList>
            <consortium name="The Broad Institute Genomics Platform"/>
            <person name="Cuomo C."/>
            <person name="de Hoog S."/>
            <person name="Gorbushina A."/>
            <person name="Stielow B."/>
            <person name="Teixiera M."/>
            <person name="Abouelleil A."/>
            <person name="Chapman S.B."/>
            <person name="Priest M."/>
            <person name="Young S.K."/>
            <person name="Wortman J."/>
            <person name="Nusbaum C."/>
            <person name="Birren B."/>
        </authorList>
    </citation>
    <scope>NUCLEOTIDE SEQUENCE [LARGE SCALE GENOMIC DNA]</scope>
    <source>
        <strain evidence="2 3">CBS 89968</strain>
    </source>
</reference>
<evidence type="ECO:0000313" key="2">
    <source>
        <dbReference type="EMBL" id="KIW20983.1"/>
    </source>
</evidence>
<sequence length="214" mass="24230">MGLIKLAIISGVAVYGVNKMAKHNESKRRGDQPNRTDNYYRDGSQPLYKDAGMTDNRYPDYYAPPSQGQTYQEKEQPRELNFVGRRSYPSDYAHDRGHNEKSGHHQQPVYLQNDPFSPLPGSRGQEDNVRSGYDDGPALPPQYDEYRPRYQSQRYPRTGFVEPDEVSESDLQSRNGNATARQGSGRGTGSSMMNGLADLLNGDRTKDLKRMFAK</sequence>
<evidence type="ECO:0000313" key="3">
    <source>
        <dbReference type="Proteomes" id="UP000053328"/>
    </source>
</evidence>
<feature type="compositionally biased region" description="Polar residues" evidence="1">
    <location>
        <begin position="169"/>
        <end position="182"/>
    </location>
</feature>
<dbReference type="GeneID" id="27328645"/>
<dbReference type="HOGENOM" id="CLU_1288910_0_0_1"/>
<feature type="compositionally biased region" description="Basic and acidic residues" evidence="1">
    <location>
        <begin position="22"/>
        <end position="40"/>
    </location>
</feature>
<dbReference type="Proteomes" id="UP000053328">
    <property type="component" value="Unassembled WGS sequence"/>
</dbReference>
<name>A0A0D2BPV8_9EURO</name>
<feature type="compositionally biased region" description="Basic and acidic residues" evidence="1">
    <location>
        <begin position="124"/>
        <end position="133"/>
    </location>
</feature>
<keyword evidence="3" id="KW-1185">Reference proteome</keyword>
<dbReference type="RefSeq" id="XP_016241199.1">
    <property type="nucleotide sequence ID" value="XM_016375923.1"/>
</dbReference>
<proteinExistence type="predicted"/>
<dbReference type="EMBL" id="KN847492">
    <property type="protein sequence ID" value="KIW20983.1"/>
    <property type="molecule type" value="Genomic_DNA"/>
</dbReference>
<organism evidence="2 3">
    <name type="scientific">Exophiala spinifera</name>
    <dbReference type="NCBI Taxonomy" id="91928"/>
    <lineage>
        <taxon>Eukaryota</taxon>
        <taxon>Fungi</taxon>
        <taxon>Dikarya</taxon>
        <taxon>Ascomycota</taxon>
        <taxon>Pezizomycotina</taxon>
        <taxon>Eurotiomycetes</taxon>
        <taxon>Chaetothyriomycetidae</taxon>
        <taxon>Chaetothyriales</taxon>
        <taxon>Herpotrichiellaceae</taxon>
        <taxon>Exophiala</taxon>
    </lineage>
</organism>
<dbReference type="AlphaFoldDB" id="A0A0D2BPV8"/>